<dbReference type="Pfam" id="PF03168">
    <property type="entry name" value="LEA_2"/>
    <property type="match status" value="1"/>
</dbReference>
<organism evidence="3 4">
    <name type="scientific">Luteimonas soli</name>
    <dbReference type="NCBI Taxonomy" id="1648966"/>
    <lineage>
        <taxon>Bacteria</taxon>
        <taxon>Pseudomonadati</taxon>
        <taxon>Pseudomonadota</taxon>
        <taxon>Gammaproteobacteria</taxon>
        <taxon>Lysobacterales</taxon>
        <taxon>Lysobacteraceae</taxon>
        <taxon>Luteimonas</taxon>
    </lineage>
</organism>
<dbReference type="PROSITE" id="PS51257">
    <property type="entry name" value="PROKAR_LIPOPROTEIN"/>
    <property type="match status" value="1"/>
</dbReference>
<reference evidence="4" key="1">
    <citation type="journal article" date="2019" name="Int. J. Syst. Evol. Microbiol.">
        <title>The Global Catalogue of Microorganisms (GCM) 10K type strain sequencing project: providing services to taxonomists for standard genome sequencing and annotation.</title>
        <authorList>
            <consortium name="The Broad Institute Genomics Platform"/>
            <consortium name="The Broad Institute Genome Sequencing Center for Infectious Disease"/>
            <person name="Wu L."/>
            <person name="Ma J."/>
        </authorList>
    </citation>
    <scope>NUCLEOTIDE SEQUENCE [LARGE SCALE GENOMIC DNA]</scope>
    <source>
        <strain evidence="4">KCTC 42441</strain>
    </source>
</reference>
<evidence type="ECO:0000256" key="1">
    <source>
        <dbReference type="SAM" id="SignalP"/>
    </source>
</evidence>
<comment type="caution">
    <text evidence="3">The sequence shown here is derived from an EMBL/GenBank/DDBJ whole genome shotgun (WGS) entry which is preliminary data.</text>
</comment>
<dbReference type="SUPFAM" id="SSF117070">
    <property type="entry name" value="LEA14-like"/>
    <property type="match status" value="1"/>
</dbReference>
<protein>
    <submittedName>
        <fullName evidence="3">LEA type 2 family protein</fullName>
    </submittedName>
</protein>
<evidence type="ECO:0000313" key="3">
    <source>
        <dbReference type="EMBL" id="MFC3717108.1"/>
    </source>
</evidence>
<evidence type="ECO:0000313" key="4">
    <source>
        <dbReference type="Proteomes" id="UP001595705"/>
    </source>
</evidence>
<dbReference type="EMBL" id="JBHRYA010000009">
    <property type="protein sequence ID" value="MFC3717108.1"/>
    <property type="molecule type" value="Genomic_DNA"/>
</dbReference>
<dbReference type="Proteomes" id="UP001595705">
    <property type="component" value="Unassembled WGS sequence"/>
</dbReference>
<sequence>MRRHWSSLLFLAATAALLLAACSSGPVRRVSEPSASIQQLTVRADGSWSVDLRLQNYSSIPMRFEAISLEVKLGEHEAGTLQGNAGISIGPESADVVTLEHAPTSVARIAIADALGGNRGIGYSLEGTLRVVPEGSGARSYDIKRTSGLNPVPGLPGVLR</sequence>
<keyword evidence="4" id="KW-1185">Reference proteome</keyword>
<feature type="domain" description="Late embryogenesis abundant protein LEA-2 subgroup" evidence="2">
    <location>
        <begin position="52"/>
        <end position="144"/>
    </location>
</feature>
<gene>
    <name evidence="3" type="ORF">ACFONC_13185</name>
</gene>
<feature type="signal peptide" evidence="1">
    <location>
        <begin position="1"/>
        <end position="20"/>
    </location>
</feature>
<dbReference type="Gene3D" id="2.60.40.1820">
    <property type="match status" value="1"/>
</dbReference>
<keyword evidence="1" id="KW-0732">Signal</keyword>
<feature type="chain" id="PRO_5045652416" evidence="1">
    <location>
        <begin position="21"/>
        <end position="160"/>
    </location>
</feature>
<name>A0ABV7XMX5_9GAMM</name>
<dbReference type="RefSeq" id="WP_386744816.1">
    <property type="nucleotide sequence ID" value="NZ_JBHRYA010000009.1"/>
</dbReference>
<proteinExistence type="predicted"/>
<accession>A0ABV7XMX5</accession>
<evidence type="ECO:0000259" key="2">
    <source>
        <dbReference type="Pfam" id="PF03168"/>
    </source>
</evidence>
<dbReference type="InterPro" id="IPR004864">
    <property type="entry name" value="LEA_2"/>
</dbReference>